<name>A0A9E6ZM82_ALIAG</name>
<protein>
    <submittedName>
        <fullName evidence="1">Uncharacterized protein</fullName>
    </submittedName>
</protein>
<dbReference type="Proteomes" id="UP000829401">
    <property type="component" value="Chromosome"/>
</dbReference>
<proteinExistence type="predicted"/>
<dbReference type="RefSeq" id="WP_152498763.1">
    <property type="nucleotide sequence ID" value="NZ_AURB01000124.1"/>
</dbReference>
<dbReference type="KEGG" id="aaco:K1I37_15405"/>
<accession>A0A9E6ZM82</accession>
<reference evidence="2" key="1">
    <citation type="journal article" date="2022" name="G3 (Bethesda)">
        <title>Unveiling the complete genome sequence of Alicyclobacillus acidoterrestris DSM 3922T, a taint-producing strain.</title>
        <authorList>
            <person name="Leonardo I.C."/>
            <person name="Barreto Crespo M.T."/>
            <person name="Gaspar F.B."/>
        </authorList>
    </citation>
    <scope>NUCLEOTIDE SEQUENCE [LARGE SCALE GENOMIC DNA]</scope>
    <source>
        <strain evidence="2">DSM 3922</strain>
    </source>
</reference>
<keyword evidence="2" id="KW-1185">Reference proteome</keyword>
<gene>
    <name evidence="1" type="ORF">K1I37_15405</name>
</gene>
<dbReference type="OrthoDB" id="9795386at2"/>
<organism evidence="1 2">
    <name type="scientific">Alicyclobacillus acidoterrestris (strain ATCC 49025 / DSM 3922 / CIP 106132 / NCIMB 13137 / GD3B)</name>
    <dbReference type="NCBI Taxonomy" id="1356854"/>
    <lineage>
        <taxon>Bacteria</taxon>
        <taxon>Bacillati</taxon>
        <taxon>Bacillota</taxon>
        <taxon>Bacilli</taxon>
        <taxon>Bacillales</taxon>
        <taxon>Alicyclobacillaceae</taxon>
        <taxon>Alicyclobacillus</taxon>
    </lineage>
</organism>
<evidence type="ECO:0000313" key="2">
    <source>
        <dbReference type="Proteomes" id="UP000829401"/>
    </source>
</evidence>
<sequence length="368" mass="38570">MALNITFFDNVKYKSTDFVARDADFFGAGVVNLTDFPITFDNPPSMNVYIGAGTAWVNGYRINNDSSSTITLTFATADPTNPRIDIIEVGYSATTDATNTTTGSPIIQIKQGVPSSTPIEPGADSGFVKLYAVNIAANQTSVSLSDVIDRRTRVPLNVDGSQIQNIPAVQPDYVNEIVADLFGSTSTVLSGGIPTANSSVHNQLDVTAADIYFADGQRVSFAASQNGQFVTTTASTTYYLDYNSDGTTSFGLSHSIKSGYVPIAQVETDSSGNIASVTNVRPTIVNMFGTTDNVVFGGNVQAQKFIGDGSQLTNLPIGNIVAGTGIEITANGNSDTITNTGVLSVNGQTGAVTVQGYSPLTNPMAWIG</sequence>
<evidence type="ECO:0000313" key="1">
    <source>
        <dbReference type="EMBL" id="UNO48059.1"/>
    </source>
</evidence>
<dbReference type="AlphaFoldDB" id="A0A9E6ZM82"/>
<dbReference type="EMBL" id="CP080467">
    <property type="protein sequence ID" value="UNO48059.1"/>
    <property type="molecule type" value="Genomic_DNA"/>
</dbReference>